<dbReference type="AlphaFoldDB" id="A0A058ZIZ2"/>
<dbReference type="STRING" id="1461693.ATO10_11797"/>
<dbReference type="PANTHER" id="PTHR12469:SF2">
    <property type="entry name" value="SUCCINATE DEHYDROGENASE ASSEMBLY FACTOR 2, MITOCHONDRIAL"/>
    <property type="match status" value="1"/>
</dbReference>
<gene>
    <name evidence="4" type="ORF">ATO10_11797</name>
</gene>
<keyword evidence="3" id="KW-0143">Chaperone</keyword>
<dbReference type="InterPro" id="IPR036714">
    <property type="entry name" value="SDH_sf"/>
</dbReference>
<dbReference type="PANTHER" id="PTHR12469">
    <property type="entry name" value="PROTEIN EMI5 HOMOLOG, MITOCHONDRIAL"/>
    <property type="match status" value="1"/>
</dbReference>
<comment type="similarity">
    <text evidence="1">Belongs to the SdhE FAD assembly factor family.</text>
</comment>
<evidence type="ECO:0000256" key="1">
    <source>
        <dbReference type="ARBA" id="ARBA00008571"/>
    </source>
</evidence>
<dbReference type="Gene3D" id="1.10.150.250">
    <property type="entry name" value="Flavinator of succinate dehydrogenase"/>
    <property type="match status" value="1"/>
</dbReference>
<dbReference type="GO" id="GO:0006099">
    <property type="term" value="P:tricarboxylic acid cycle"/>
    <property type="evidence" value="ECO:0007669"/>
    <property type="project" value="TreeGrafter"/>
</dbReference>
<evidence type="ECO:0000256" key="3">
    <source>
        <dbReference type="ARBA" id="ARBA00023186"/>
    </source>
</evidence>
<dbReference type="OrthoDB" id="9807264at2"/>
<dbReference type="InterPro" id="IPR005631">
    <property type="entry name" value="SDH"/>
</dbReference>
<dbReference type="Pfam" id="PF03937">
    <property type="entry name" value="Sdh5"/>
    <property type="match status" value="1"/>
</dbReference>
<dbReference type="eggNOG" id="COG2938">
    <property type="taxonomic scope" value="Bacteria"/>
</dbReference>
<name>A0A058ZIZ2_9RHOB</name>
<organism evidence="4 5">
    <name type="scientific">Actibacterium atlanticum</name>
    <dbReference type="NCBI Taxonomy" id="1461693"/>
    <lineage>
        <taxon>Bacteria</taxon>
        <taxon>Pseudomonadati</taxon>
        <taxon>Pseudomonadota</taxon>
        <taxon>Alphaproteobacteria</taxon>
        <taxon>Rhodobacterales</taxon>
        <taxon>Roseobacteraceae</taxon>
        <taxon>Actibacterium</taxon>
    </lineage>
</organism>
<evidence type="ECO:0000256" key="2">
    <source>
        <dbReference type="ARBA" id="ARBA00019418"/>
    </source>
</evidence>
<dbReference type="EMBL" id="AQQY01000007">
    <property type="protein sequence ID" value="KCV81594.1"/>
    <property type="molecule type" value="Genomic_DNA"/>
</dbReference>
<accession>A0A058ZIZ2</accession>
<evidence type="ECO:0000313" key="4">
    <source>
        <dbReference type="EMBL" id="KCV81594.1"/>
    </source>
</evidence>
<keyword evidence="5" id="KW-1185">Reference proteome</keyword>
<comment type="caution">
    <text evidence="4">The sequence shown here is derived from an EMBL/GenBank/DDBJ whole genome shotgun (WGS) entry which is preliminary data.</text>
</comment>
<proteinExistence type="inferred from homology"/>
<dbReference type="RefSeq" id="WP_035251714.1">
    <property type="nucleotide sequence ID" value="NZ_AQQY01000007.1"/>
</dbReference>
<reference evidence="4 5" key="1">
    <citation type="submission" date="2013-04" db="EMBL/GenBank/DDBJ databases">
        <title>Shimia sp. 22II-S11-Z10 Genome Sequencing.</title>
        <authorList>
            <person name="Lai Q."/>
            <person name="Li G."/>
            <person name="Shao Z."/>
        </authorList>
    </citation>
    <scope>NUCLEOTIDE SEQUENCE [LARGE SCALE GENOMIC DNA]</scope>
    <source>
        <strain evidence="5">22II-S11-Z10</strain>
    </source>
</reference>
<protein>
    <recommendedName>
        <fullName evidence="2">FAD assembly factor SdhE</fullName>
    </recommendedName>
</protein>
<dbReference type="Proteomes" id="UP000024836">
    <property type="component" value="Unassembled WGS sequence"/>
</dbReference>
<dbReference type="SUPFAM" id="SSF109910">
    <property type="entry name" value="YgfY-like"/>
    <property type="match status" value="1"/>
</dbReference>
<sequence>MAELREHRLKRMKMRAWHRGMKEMDFILGRFSDDTLHSLSDADLDALDALMEENDQDLYKWVSGQEQAPAQHQPLIETIARHAGAL</sequence>
<evidence type="ECO:0000313" key="5">
    <source>
        <dbReference type="Proteomes" id="UP000024836"/>
    </source>
</evidence>